<dbReference type="PANTHER" id="PTHR33112">
    <property type="entry name" value="DOMAIN PROTEIN, PUTATIVE-RELATED"/>
    <property type="match status" value="1"/>
</dbReference>
<gene>
    <name evidence="1" type="ORF">IFR04_000803</name>
</gene>
<dbReference type="OrthoDB" id="8300194at2759"/>
<reference evidence="1" key="1">
    <citation type="submission" date="2021-02" db="EMBL/GenBank/DDBJ databases">
        <title>Genome sequence Cadophora malorum strain M34.</title>
        <authorList>
            <person name="Stefanovic E."/>
            <person name="Vu D."/>
            <person name="Scully C."/>
            <person name="Dijksterhuis J."/>
            <person name="Roader J."/>
            <person name="Houbraken J."/>
        </authorList>
    </citation>
    <scope>NUCLEOTIDE SEQUENCE</scope>
    <source>
        <strain evidence="1">M34</strain>
    </source>
</reference>
<dbReference type="AlphaFoldDB" id="A0A8H8BW19"/>
<evidence type="ECO:0008006" key="3">
    <source>
        <dbReference type="Google" id="ProtNLM"/>
    </source>
</evidence>
<evidence type="ECO:0000313" key="2">
    <source>
        <dbReference type="Proteomes" id="UP000664132"/>
    </source>
</evidence>
<organism evidence="1 2">
    <name type="scientific">Cadophora malorum</name>
    <dbReference type="NCBI Taxonomy" id="108018"/>
    <lineage>
        <taxon>Eukaryota</taxon>
        <taxon>Fungi</taxon>
        <taxon>Dikarya</taxon>
        <taxon>Ascomycota</taxon>
        <taxon>Pezizomycotina</taxon>
        <taxon>Leotiomycetes</taxon>
        <taxon>Helotiales</taxon>
        <taxon>Ploettnerulaceae</taxon>
        <taxon>Cadophora</taxon>
    </lineage>
</organism>
<protein>
    <recommendedName>
        <fullName evidence="3">Heterokaryon incompatibility domain-containing protein</fullName>
    </recommendedName>
</protein>
<evidence type="ECO:0000313" key="1">
    <source>
        <dbReference type="EMBL" id="KAG4426096.1"/>
    </source>
</evidence>
<proteinExistence type="predicted"/>
<dbReference type="Proteomes" id="UP000664132">
    <property type="component" value="Unassembled WGS sequence"/>
</dbReference>
<sequence length="394" mass="44374">MADVYSNSYVTISANTSTGILLGPSTTRKHQSQHLETVEASRSKVPLVLRHPNSHIQFFASSMMESVGRADQDLDAGYPLFKRAWCFQERFLATRILHFTDGEVVFECKSACDCECGGVLNEKYLKGRFASLMDRSRSGKPRGKYEMSMWDGWMAIVNQYVRKDITYPTDILPALAGMAGRVDCEELGRYVAGLWEKCLPQGIFWFAHVSSCDRAGLEKSTAPAPTFSWASLAGTAKANEITWPYALEKGEAKQLFDIVDIICEVGTHNPYGLVTRGSLRLGGYLLEVAVKARKGPAPFNCVIRCGGHEYGARFFMDRVIMSDLTTERDFLCFFGFQRNELSNPRDRKEDEADFCVLLLEMVEKGIYRRVGCGPFFVVDRSWLERASHQEFSLI</sequence>
<name>A0A8H8BW19_9HELO</name>
<dbReference type="PANTHER" id="PTHR33112:SF16">
    <property type="entry name" value="HETEROKARYON INCOMPATIBILITY DOMAIN-CONTAINING PROTEIN"/>
    <property type="match status" value="1"/>
</dbReference>
<dbReference type="EMBL" id="JAFJYH010000005">
    <property type="protein sequence ID" value="KAG4426096.1"/>
    <property type="molecule type" value="Genomic_DNA"/>
</dbReference>
<comment type="caution">
    <text evidence="1">The sequence shown here is derived from an EMBL/GenBank/DDBJ whole genome shotgun (WGS) entry which is preliminary data.</text>
</comment>
<accession>A0A8H8BW19</accession>
<keyword evidence="2" id="KW-1185">Reference proteome</keyword>